<comment type="caution">
    <text evidence="1">The sequence shown here is derived from an EMBL/GenBank/DDBJ whole genome shotgun (WGS) entry which is preliminary data.</text>
</comment>
<dbReference type="RefSeq" id="WP_164578524.1">
    <property type="nucleotide sequence ID" value="NZ_WUEZ01000039.1"/>
</dbReference>
<organism evidence="1 2">
    <name type="scientific">Rhizobium leguminosarum</name>
    <dbReference type="NCBI Taxonomy" id="384"/>
    <lineage>
        <taxon>Bacteria</taxon>
        <taxon>Pseudomonadati</taxon>
        <taxon>Pseudomonadota</taxon>
        <taxon>Alphaproteobacteria</taxon>
        <taxon>Hyphomicrobiales</taxon>
        <taxon>Rhizobiaceae</taxon>
        <taxon>Rhizobium/Agrobacterium group</taxon>
        <taxon>Rhizobium</taxon>
    </lineage>
</organism>
<accession>A0A6P0BD19</accession>
<name>A0A6P0BD19_RHILE</name>
<evidence type="ECO:0000313" key="2">
    <source>
        <dbReference type="Proteomes" id="UP000471560"/>
    </source>
</evidence>
<dbReference type="EMBL" id="WUEZ01000039">
    <property type="protein sequence ID" value="NEI37685.1"/>
    <property type="molecule type" value="Genomic_DNA"/>
</dbReference>
<gene>
    <name evidence="1" type="ORF">GR204_27605</name>
</gene>
<proteinExistence type="predicted"/>
<reference evidence="1 2" key="1">
    <citation type="submission" date="2019-12" db="EMBL/GenBank/DDBJ databases">
        <title>Rhizobium genotypes associated with high levels of biological nitrogen fixation by grain legumes in a temperate-maritime cropping system.</title>
        <authorList>
            <person name="Maluk M."/>
            <person name="Francesc Ferrando Molina F."/>
            <person name="Lopez Del Egido L."/>
            <person name="Lafos M."/>
            <person name="Langarica-Fuentes A."/>
            <person name="Gebre Yohannes G."/>
            <person name="Young M.W."/>
            <person name="Martin P."/>
            <person name="Gantlett R."/>
            <person name="Kenicer G."/>
            <person name="Hawes C."/>
            <person name="Begg G.S."/>
            <person name="Quilliam R.S."/>
            <person name="Squire G.R."/>
            <person name="Poole P.S."/>
            <person name="Young P.W."/>
            <person name="Iannetta P.M."/>
            <person name="James E.K."/>
        </authorList>
    </citation>
    <scope>NUCLEOTIDE SEQUENCE [LARGE SCALE GENOMIC DNA]</scope>
    <source>
        <strain evidence="1 2">JHI1096</strain>
    </source>
</reference>
<evidence type="ECO:0000313" key="1">
    <source>
        <dbReference type="EMBL" id="NEI37685.1"/>
    </source>
</evidence>
<dbReference type="AlphaFoldDB" id="A0A6P0BD19"/>
<sequence length="68" mass="7875">MTESDALREEIYRLATAAEADPETTSNLKSLAVQLWVNFDEFTVEDLEDILRDEWRTRGLPFNNNAEI</sequence>
<protein>
    <submittedName>
        <fullName evidence="1">Uncharacterized protein</fullName>
    </submittedName>
</protein>
<dbReference type="Proteomes" id="UP000471560">
    <property type="component" value="Unassembled WGS sequence"/>
</dbReference>